<proteinExistence type="predicted"/>
<dbReference type="RefSeq" id="WP_112339821.1">
    <property type="nucleotide sequence ID" value="NZ_QMKK01000011.1"/>
</dbReference>
<accession>A0A329YP01</accession>
<dbReference type="AlphaFoldDB" id="A0A329YP01"/>
<dbReference type="OrthoDB" id="8406544at2"/>
<dbReference type="EMBL" id="QMKK01000011">
    <property type="protein sequence ID" value="RAX43465.1"/>
    <property type="molecule type" value="Genomic_DNA"/>
</dbReference>
<comment type="caution">
    <text evidence="1">The sequence shown here is derived from an EMBL/GenBank/DDBJ whole genome shotgun (WGS) entry which is preliminary data.</text>
</comment>
<evidence type="ECO:0008006" key="3">
    <source>
        <dbReference type="Google" id="ProtNLM"/>
    </source>
</evidence>
<dbReference type="Proteomes" id="UP000251205">
    <property type="component" value="Unassembled WGS sequence"/>
</dbReference>
<dbReference type="SUPFAM" id="SSF47789">
    <property type="entry name" value="C-terminal domain of RNA polymerase alpha subunit"/>
    <property type="match status" value="1"/>
</dbReference>
<reference evidence="1 2" key="1">
    <citation type="submission" date="2018-06" db="EMBL/GenBank/DDBJ databases">
        <title>Whole Genome Sequence of an efficient microsymbiont, Rhizobium tropici.</title>
        <authorList>
            <person name="Srinivasan R."/>
            <person name="Singh H.V."/>
            <person name="Srivastava R."/>
            <person name="Kumari B."/>
            <person name="Radhakrishna A."/>
        </authorList>
    </citation>
    <scope>NUCLEOTIDE SEQUENCE [LARGE SCALE GENOMIC DNA]</scope>
    <source>
        <strain evidence="1 2">IGFRI Rhizo-19</strain>
    </source>
</reference>
<gene>
    <name evidence="1" type="ORF">DQ393_00180</name>
</gene>
<name>A0A329YP01_RHITR</name>
<sequence length="72" mass="8319">MDIKLADLKLKPYLLAELHQLGYETPDDLQRSKNAELLRIPGMGGRDWRTIARAMGVSLRRTANRKVRTDKR</sequence>
<evidence type="ECO:0000313" key="1">
    <source>
        <dbReference type="EMBL" id="RAX43465.1"/>
    </source>
</evidence>
<organism evidence="1 2">
    <name type="scientific">Rhizobium tropici</name>
    <dbReference type="NCBI Taxonomy" id="398"/>
    <lineage>
        <taxon>Bacteria</taxon>
        <taxon>Pseudomonadati</taxon>
        <taxon>Pseudomonadota</taxon>
        <taxon>Alphaproteobacteria</taxon>
        <taxon>Hyphomicrobiales</taxon>
        <taxon>Rhizobiaceae</taxon>
        <taxon>Rhizobium/Agrobacterium group</taxon>
        <taxon>Rhizobium</taxon>
    </lineage>
</organism>
<protein>
    <recommendedName>
        <fullName evidence="3">Helix-hairpin-helix domain-containing protein</fullName>
    </recommendedName>
</protein>
<evidence type="ECO:0000313" key="2">
    <source>
        <dbReference type="Proteomes" id="UP000251205"/>
    </source>
</evidence>